<protein>
    <submittedName>
        <fullName evidence="2">Helix-turn-helix domain-containing protein</fullName>
    </submittedName>
</protein>
<comment type="caution">
    <text evidence="2">The sequence shown here is derived from an EMBL/GenBank/DDBJ whole genome shotgun (WGS) entry which is preliminary data.</text>
</comment>
<dbReference type="Proteomes" id="UP000807825">
    <property type="component" value="Unassembled WGS sequence"/>
</dbReference>
<dbReference type="EMBL" id="JACRDE010000310">
    <property type="protein sequence ID" value="MBI5250159.1"/>
    <property type="molecule type" value="Genomic_DNA"/>
</dbReference>
<accession>A0A9D6V283</accession>
<dbReference type="AlphaFoldDB" id="A0A9D6V283"/>
<name>A0A9D6V283_9BACT</name>
<dbReference type="Pfam" id="PF06056">
    <property type="entry name" value="Terminase_5"/>
    <property type="match status" value="1"/>
</dbReference>
<gene>
    <name evidence="2" type="ORF">HY912_11755</name>
</gene>
<evidence type="ECO:0000313" key="3">
    <source>
        <dbReference type="Proteomes" id="UP000807825"/>
    </source>
</evidence>
<feature type="domain" description="Terminase ATPase subunit N-terminal" evidence="1">
    <location>
        <begin position="23"/>
        <end position="57"/>
    </location>
</feature>
<evidence type="ECO:0000259" key="1">
    <source>
        <dbReference type="Pfam" id="PF06056"/>
    </source>
</evidence>
<dbReference type="Gene3D" id="1.10.10.60">
    <property type="entry name" value="Homeodomain-like"/>
    <property type="match status" value="1"/>
</dbReference>
<organism evidence="2 3">
    <name type="scientific">Desulfomonile tiedjei</name>
    <dbReference type="NCBI Taxonomy" id="2358"/>
    <lineage>
        <taxon>Bacteria</taxon>
        <taxon>Pseudomonadati</taxon>
        <taxon>Thermodesulfobacteriota</taxon>
        <taxon>Desulfomonilia</taxon>
        <taxon>Desulfomonilales</taxon>
        <taxon>Desulfomonilaceae</taxon>
        <taxon>Desulfomonile</taxon>
    </lineage>
</organism>
<reference evidence="2" key="1">
    <citation type="submission" date="2020-07" db="EMBL/GenBank/DDBJ databases">
        <title>Huge and variable diversity of episymbiotic CPR bacteria and DPANN archaea in groundwater ecosystems.</title>
        <authorList>
            <person name="He C.Y."/>
            <person name="Keren R."/>
            <person name="Whittaker M."/>
            <person name="Farag I.F."/>
            <person name="Doudna J."/>
            <person name="Cate J.H.D."/>
            <person name="Banfield J.F."/>
        </authorList>
    </citation>
    <scope>NUCLEOTIDE SEQUENCE</scope>
    <source>
        <strain evidence="2">NC_groundwater_1664_Pr3_B-0.1um_52_9</strain>
    </source>
</reference>
<proteinExistence type="predicted"/>
<sequence length="132" mass="15704">MRKNEARKIAEKAFLEDRGRLTNKEIAQKLGIHPATVARWKKMDEWDLKLVQSLSRVSEVQDKGEDFYAVDVRHLSLLNERIDAYLRKKELLPSEILELSEAKYHIMSCMEMINEQMRYSLSEEFHEDEEFD</sequence>
<dbReference type="InterPro" id="IPR010332">
    <property type="entry name" value="ATPase_terminase-su_N"/>
</dbReference>
<evidence type="ECO:0000313" key="2">
    <source>
        <dbReference type="EMBL" id="MBI5250159.1"/>
    </source>
</evidence>